<dbReference type="InterPro" id="IPR029063">
    <property type="entry name" value="SAM-dependent_MTases_sf"/>
</dbReference>
<dbReference type="Gene3D" id="3.30.70.1170">
    <property type="entry name" value="Sun protein, domain 3"/>
    <property type="match status" value="1"/>
</dbReference>
<feature type="compositionally biased region" description="Basic residues" evidence="10">
    <location>
        <begin position="55"/>
        <end position="68"/>
    </location>
</feature>
<keyword evidence="4 9" id="KW-0489">Methyltransferase</keyword>
<evidence type="ECO:0000256" key="3">
    <source>
        <dbReference type="ARBA" id="ARBA00022517"/>
    </source>
</evidence>
<dbReference type="Proteomes" id="UP001209878">
    <property type="component" value="Unassembled WGS sequence"/>
</dbReference>
<dbReference type="PRINTS" id="PR02012">
    <property type="entry name" value="RCMTNOP2"/>
</dbReference>
<feature type="compositionally biased region" description="Acidic residues" evidence="10">
    <location>
        <begin position="898"/>
        <end position="918"/>
    </location>
</feature>
<proteinExistence type="inferred from homology"/>
<feature type="region of interest" description="Disordered" evidence="10">
    <location>
        <begin position="1"/>
        <end position="178"/>
    </location>
</feature>
<dbReference type="InterPro" id="IPR023267">
    <property type="entry name" value="RCMT"/>
</dbReference>
<dbReference type="PROSITE" id="PS51686">
    <property type="entry name" value="SAM_MT_RSMB_NOP"/>
    <property type="match status" value="1"/>
</dbReference>
<dbReference type="GO" id="GO:0070475">
    <property type="term" value="P:rRNA base methylation"/>
    <property type="evidence" value="ECO:0007669"/>
    <property type="project" value="TreeGrafter"/>
</dbReference>
<dbReference type="SUPFAM" id="SSF53335">
    <property type="entry name" value="S-adenosyl-L-methionine-dependent methyltransferases"/>
    <property type="match status" value="2"/>
</dbReference>
<feature type="binding site" evidence="9">
    <location>
        <position position="426"/>
    </location>
    <ligand>
        <name>S-adenosyl-L-methionine</name>
        <dbReference type="ChEBI" id="CHEBI:59789"/>
    </ligand>
</feature>
<feature type="compositionally biased region" description="Basic and acidic residues" evidence="10">
    <location>
        <begin position="876"/>
        <end position="889"/>
    </location>
</feature>
<dbReference type="InterPro" id="IPR018314">
    <property type="entry name" value="RsmB/NOL1/NOP2-like_CS"/>
</dbReference>
<evidence type="ECO:0000313" key="13">
    <source>
        <dbReference type="Proteomes" id="UP001209878"/>
    </source>
</evidence>
<keyword evidence="6 9" id="KW-0949">S-adenosyl-L-methionine</keyword>
<feature type="compositionally biased region" description="Acidic residues" evidence="10">
    <location>
        <begin position="87"/>
        <end position="101"/>
    </location>
</feature>
<comment type="caution">
    <text evidence="12">The sequence shown here is derived from an EMBL/GenBank/DDBJ whole genome shotgun (WGS) entry which is preliminary data.</text>
</comment>
<evidence type="ECO:0000256" key="5">
    <source>
        <dbReference type="ARBA" id="ARBA00022679"/>
    </source>
</evidence>
<keyword evidence="3" id="KW-0690">Ribosome biogenesis</keyword>
<dbReference type="InterPro" id="IPR023273">
    <property type="entry name" value="RCMT_NOP2"/>
</dbReference>
<evidence type="ECO:0000256" key="6">
    <source>
        <dbReference type="ARBA" id="ARBA00022691"/>
    </source>
</evidence>
<feature type="binding site" evidence="9">
    <location>
        <position position="443"/>
    </location>
    <ligand>
        <name>S-adenosyl-L-methionine</name>
        <dbReference type="ChEBI" id="CHEBI:59789"/>
    </ligand>
</feature>
<protein>
    <recommendedName>
        <fullName evidence="11">SAM-dependent MTase RsmB/NOP-type domain-containing protein</fullName>
    </recommendedName>
</protein>
<keyword evidence="13" id="KW-1185">Reference proteome</keyword>
<feature type="compositionally biased region" description="Polar residues" evidence="10">
    <location>
        <begin position="948"/>
        <end position="961"/>
    </location>
</feature>
<dbReference type="NCBIfam" id="TIGR00446">
    <property type="entry name" value="nop2p"/>
    <property type="match status" value="1"/>
</dbReference>
<feature type="compositionally biased region" description="Basic and acidic residues" evidence="10">
    <location>
        <begin position="1"/>
        <end position="11"/>
    </location>
</feature>
<dbReference type="InterPro" id="IPR049560">
    <property type="entry name" value="MeTrfase_RsmB-F_NOP2_cat"/>
</dbReference>
<dbReference type="GO" id="GO:0005730">
    <property type="term" value="C:nucleolus"/>
    <property type="evidence" value="ECO:0007669"/>
    <property type="project" value="UniProtKB-SubCell"/>
</dbReference>
<evidence type="ECO:0000256" key="9">
    <source>
        <dbReference type="PROSITE-ProRule" id="PRU01023"/>
    </source>
</evidence>
<feature type="binding site" evidence="9">
    <location>
        <position position="399"/>
    </location>
    <ligand>
        <name>S-adenosyl-L-methionine</name>
        <dbReference type="ChEBI" id="CHEBI:59789"/>
    </ligand>
</feature>
<sequence length="1188" mass="128603">MGRKRDPDAPQKKSGPGKKAKKQQPPSLPGLKAGAVGKRFNKGGAVAEPAAAKTVSRRSKKRLAKRLKKQAEKVERVKTPQKKLDSDGEDMSGESSMEEGSEGSGSEGCVTPTSFTDDNKAWLKPAKTSTLPLSDDDDDDSDMMDDDFGEEEGSSDDEMEEEDEDADDSDDDDAEDDDKEALPIEKAAKKLHKEQQRDRKLAAKELKTNIAASEIMTLPNLVLLQQRVKDILTVLADFKTRRKEGTTRKQYFAQLIKDLCQYYDYNEFLMGKFLEVFPQEIVEFLEANEVQRPVTIRTNTLKTRRRDLAQTLINRGVNLDPIGKWSKVGLVIYDSQVPVGATPEYLAGHYMLQGGSSLLPVIALAPQERTSVSSTWQRHLGASPHILLMRNTGTLFANDANAERAKAIVGNLHRLGVTNCIVSCMDGRLMPKVHHSFDRVLLDAPCSGTGVISKDPTVKTNKDQKDILRCSHLQKELILAAIDSCNAKSTSGGYVVYSTCSVLVSQLPALSWWVSRLLCPGESVACSVLVSQSPALSCRLLCPGESVACSVLVSQSPALSWWVSRLLCPGESVACSVLVGQSPALSWWVSRLLCPGESVACSVLVSQSPALSWWVSRLLCPGGSVACSVLVGQSPALSWWVSRLLCPGESVACSVLVSQSPALSWWVSRLLCPGGSVACSVLVSQSPALSWWVSRLLCPGESVACSVLVGQSPALSWWQSPLCPGESVACSVLVSQSPALSCRLLCPGDPVACSVLVSQSPALSWWVSRLLCPGESVACSVLVEENEWVIDYALKKRNVKLVPTGLDFGQDGFIHMKEHHFHPSLKLTRRFYPHTHNLDGFFVAKLKKLSNKIPTVSDAAGDGEEEATKGKKRKQEKGGPRDKKQKMETGSDDQSTSGDDDDEDDEESMEESESDEPVVDIKTKQKPQKSSGKSLNLKSTSKAEKRSSMTSLKGTPASTTKKIGKTPGSAKNAKKLSEKKIDESLTTLKAATPTVMKKTPVSGNKKRKSHDTVSRDESEPSKRKKSLSLASTPSQQTKKKLLDKSRSESRLDTTKEKRKSVNNSHSSTSPAVVSNTIKTPKTLNGTPQHSAKMSNKKRKSLGKSVNVTPSATPGSAKKPAMKSSGATELGTSGTSLKLNTSLNKSPATTPANEKKKPANKSFSGVLSSPQGLSAKKRKKSLNKSVSST</sequence>
<dbReference type="PRINTS" id="PR02008">
    <property type="entry name" value="RCMTFAMILY"/>
</dbReference>
<feature type="compositionally biased region" description="Polar residues" evidence="10">
    <location>
        <begin position="1124"/>
        <end position="1151"/>
    </location>
</feature>
<gene>
    <name evidence="12" type="ORF">NP493_106g06042</name>
</gene>
<dbReference type="Pfam" id="PF01189">
    <property type="entry name" value="Methyltr_RsmB-F"/>
    <property type="match status" value="2"/>
</dbReference>
<feature type="compositionally biased region" description="Polar residues" evidence="10">
    <location>
        <begin position="1160"/>
        <end position="1171"/>
    </location>
</feature>
<dbReference type="EMBL" id="JAODUO010000106">
    <property type="protein sequence ID" value="KAK2189462.1"/>
    <property type="molecule type" value="Genomic_DNA"/>
</dbReference>
<dbReference type="Pfam" id="PF22458">
    <property type="entry name" value="RsmF-B_ferredox"/>
    <property type="match status" value="1"/>
</dbReference>
<evidence type="ECO:0000256" key="4">
    <source>
        <dbReference type="ARBA" id="ARBA00022603"/>
    </source>
</evidence>
<feature type="domain" description="SAM-dependent MTase RsmB/NOP-type" evidence="11">
    <location>
        <begin position="284"/>
        <end position="559"/>
    </location>
</feature>
<feature type="active site" description="Nucleophile" evidence="9">
    <location>
        <position position="500"/>
    </location>
</feature>
<feature type="compositionally biased region" description="Polar residues" evidence="10">
    <location>
        <begin position="1061"/>
        <end position="1093"/>
    </location>
</feature>
<feature type="compositionally biased region" description="Basic and acidic residues" evidence="10">
    <location>
        <begin position="69"/>
        <end position="86"/>
    </location>
</feature>
<feature type="compositionally biased region" description="Acidic residues" evidence="10">
    <location>
        <begin position="134"/>
        <end position="178"/>
    </location>
</feature>
<evidence type="ECO:0000256" key="2">
    <source>
        <dbReference type="ARBA" id="ARBA00007494"/>
    </source>
</evidence>
<evidence type="ECO:0000256" key="8">
    <source>
        <dbReference type="ARBA" id="ARBA00023242"/>
    </source>
</evidence>
<dbReference type="PANTHER" id="PTHR22807:SF30">
    <property type="entry name" value="28S RRNA (CYTOSINE(4447)-C(5))-METHYLTRANSFERASE-RELATED"/>
    <property type="match status" value="1"/>
</dbReference>
<feature type="region of interest" description="Disordered" evidence="10">
    <location>
        <begin position="855"/>
        <end position="1188"/>
    </location>
</feature>
<dbReference type="GO" id="GO:0003723">
    <property type="term" value="F:RNA binding"/>
    <property type="evidence" value="ECO:0007669"/>
    <property type="project" value="UniProtKB-UniRule"/>
</dbReference>
<accession>A0AAD9UHJ4</accession>
<evidence type="ECO:0000256" key="1">
    <source>
        <dbReference type="ARBA" id="ARBA00004604"/>
    </source>
</evidence>
<feature type="compositionally biased region" description="Polar residues" evidence="10">
    <location>
        <begin position="1103"/>
        <end position="1113"/>
    </location>
</feature>
<feature type="compositionally biased region" description="Basic and acidic residues" evidence="10">
    <location>
        <begin position="1040"/>
        <end position="1055"/>
    </location>
</feature>
<dbReference type="PANTHER" id="PTHR22807">
    <property type="entry name" value="NOP2 YEAST -RELATED NOL1/NOP2/FMU SUN DOMAIN-CONTAINING"/>
    <property type="match status" value="1"/>
</dbReference>
<keyword evidence="8" id="KW-0539">Nucleus</keyword>
<evidence type="ECO:0000313" key="12">
    <source>
        <dbReference type="EMBL" id="KAK2189462.1"/>
    </source>
</evidence>
<dbReference type="Gene3D" id="3.40.50.150">
    <property type="entry name" value="Vaccinia Virus protein VP39"/>
    <property type="match status" value="2"/>
</dbReference>
<dbReference type="PROSITE" id="PS01153">
    <property type="entry name" value="NOL1_NOP2_SUN"/>
    <property type="match status" value="1"/>
</dbReference>
<feature type="compositionally biased region" description="Polar residues" evidence="10">
    <location>
        <begin position="928"/>
        <end position="940"/>
    </location>
</feature>
<dbReference type="FunFam" id="3.30.70.1170:FF:000001">
    <property type="entry name" value="Ribosomal RNA methyltransferase Nop2"/>
    <property type="match status" value="1"/>
</dbReference>
<feature type="compositionally biased region" description="Basic and acidic residues" evidence="10">
    <location>
        <begin position="1010"/>
        <end position="1021"/>
    </location>
</feature>
<evidence type="ECO:0000259" key="11">
    <source>
        <dbReference type="PROSITE" id="PS51686"/>
    </source>
</evidence>
<dbReference type="InterPro" id="IPR011023">
    <property type="entry name" value="Nop2p"/>
</dbReference>
<comment type="similarity">
    <text evidence="2 9">Belongs to the class I-like SAM-binding methyltransferase superfamily. RsmB/NOP family.</text>
</comment>
<evidence type="ECO:0000256" key="7">
    <source>
        <dbReference type="ARBA" id="ARBA00022884"/>
    </source>
</evidence>
<comment type="caution">
    <text evidence="9">Lacks conserved residue(s) required for the propagation of feature annotation.</text>
</comment>
<name>A0AAD9UHJ4_RIDPI</name>
<reference evidence="12" key="1">
    <citation type="journal article" date="2023" name="Mol. Biol. Evol.">
        <title>Third-Generation Sequencing Reveals the Adaptive Role of the Epigenome in Three Deep-Sea Polychaetes.</title>
        <authorList>
            <person name="Perez M."/>
            <person name="Aroh O."/>
            <person name="Sun Y."/>
            <person name="Lan Y."/>
            <person name="Juniper S.K."/>
            <person name="Young C.R."/>
            <person name="Angers B."/>
            <person name="Qian P.Y."/>
        </authorList>
    </citation>
    <scope>NUCLEOTIDE SEQUENCE</scope>
    <source>
        <strain evidence="12">R07B-5</strain>
    </source>
</reference>
<keyword evidence="5 9" id="KW-0808">Transferase</keyword>
<evidence type="ECO:0000256" key="10">
    <source>
        <dbReference type="SAM" id="MobiDB-lite"/>
    </source>
</evidence>
<dbReference type="InterPro" id="IPR054728">
    <property type="entry name" value="RsmB-like_ferredoxin"/>
</dbReference>
<dbReference type="AlphaFoldDB" id="A0AAD9UHJ4"/>
<dbReference type="GO" id="GO:0000470">
    <property type="term" value="P:maturation of LSU-rRNA"/>
    <property type="evidence" value="ECO:0007669"/>
    <property type="project" value="TreeGrafter"/>
</dbReference>
<dbReference type="InterPro" id="IPR001678">
    <property type="entry name" value="MeTrfase_RsmB-F_NOP2_dom"/>
</dbReference>
<organism evidence="12 13">
    <name type="scientific">Ridgeia piscesae</name>
    <name type="common">Tubeworm</name>
    <dbReference type="NCBI Taxonomy" id="27915"/>
    <lineage>
        <taxon>Eukaryota</taxon>
        <taxon>Metazoa</taxon>
        <taxon>Spiralia</taxon>
        <taxon>Lophotrochozoa</taxon>
        <taxon>Annelida</taxon>
        <taxon>Polychaeta</taxon>
        <taxon>Sedentaria</taxon>
        <taxon>Canalipalpata</taxon>
        <taxon>Sabellida</taxon>
        <taxon>Siboglinidae</taxon>
        <taxon>Ridgeia</taxon>
    </lineage>
</organism>
<dbReference type="GO" id="GO:0009383">
    <property type="term" value="F:rRNA (cytosine-C5-)-methyltransferase activity"/>
    <property type="evidence" value="ECO:0007669"/>
    <property type="project" value="TreeGrafter"/>
</dbReference>
<comment type="subcellular location">
    <subcellularLocation>
        <location evidence="1">Nucleus</location>
        <location evidence="1">Nucleolus</location>
    </subcellularLocation>
</comment>
<keyword evidence="7 9" id="KW-0694">RNA-binding</keyword>